<dbReference type="SUPFAM" id="SSF53613">
    <property type="entry name" value="Ribokinase-like"/>
    <property type="match status" value="1"/>
</dbReference>
<dbReference type="CDD" id="cd01166">
    <property type="entry name" value="KdgK"/>
    <property type="match status" value="1"/>
</dbReference>
<dbReference type="InterPro" id="IPR011611">
    <property type="entry name" value="PfkB_dom"/>
</dbReference>
<dbReference type="InterPro" id="IPR002173">
    <property type="entry name" value="Carboh/pur_kinase_PfkB_CS"/>
</dbReference>
<dbReference type="PROSITE" id="PS00584">
    <property type="entry name" value="PFKB_KINASES_2"/>
    <property type="match status" value="1"/>
</dbReference>
<gene>
    <name evidence="5" type="ORF">FB458_2327</name>
</gene>
<feature type="domain" description="Carbohydrate kinase PfkB" evidence="4">
    <location>
        <begin position="27"/>
        <end position="300"/>
    </location>
</feature>
<dbReference type="InterPro" id="IPR052700">
    <property type="entry name" value="Carb_kinase_PfkB-like"/>
</dbReference>
<comment type="similarity">
    <text evidence="1">Belongs to the carbohydrate kinase PfkB family.</text>
</comment>
<dbReference type="AlphaFoldDB" id="A0A542E1R6"/>
<dbReference type="Gene3D" id="3.40.1190.20">
    <property type="match status" value="1"/>
</dbReference>
<comment type="caution">
    <text evidence="5">The sequence shown here is derived from an EMBL/GenBank/DDBJ whole genome shotgun (WGS) entry which is preliminary data.</text>
</comment>
<sequence>MTAAVDAITLGESLGLVMGEPATPLRAGSSVRFSFAGAESNVAIGLARLGHAVGFVSRVGDDFVGRMVVETLRGEGVDVSGVVVDEAAPTALMVRQHRTADALTVLYYRDGAAGSRLQPGDVPDLSGARLLHVTGITPALSASAMRTVETAVRAARAAGLVVSLDVNHRALLWSAQEAGAALAPLLDAVDLVFGGDDELLALARRDIGGDVGDVHAAVDDLLRQRPSVVVRKRGADGASVHGAFGVIERPALAVTAVDPVGAGDAFVAGFLSGLLDGVDPAACLDRAVECGAFAVSVHGDWEGAARRSELGLLARAERVHR</sequence>
<proteinExistence type="inferred from homology"/>
<evidence type="ECO:0000259" key="4">
    <source>
        <dbReference type="Pfam" id="PF00294"/>
    </source>
</evidence>
<dbReference type="RefSeq" id="WP_246061174.1">
    <property type="nucleotide sequence ID" value="NZ_BAAAPR010000014.1"/>
</dbReference>
<dbReference type="EMBL" id="VFMN01000001">
    <property type="protein sequence ID" value="TQJ09219.1"/>
    <property type="molecule type" value="Genomic_DNA"/>
</dbReference>
<dbReference type="Proteomes" id="UP000317893">
    <property type="component" value="Unassembled WGS sequence"/>
</dbReference>
<dbReference type="Pfam" id="PF00294">
    <property type="entry name" value="PfkB"/>
    <property type="match status" value="1"/>
</dbReference>
<evidence type="ECO:0000313" key="5">
    <source>
        <dbReference type="EMBL" id="TQJ09219.1"/>
    </source>
</evidence>
<dbReference type="GO" id="GO:0016301">
    <property type="term" value="F:kinase activity"/>
    <property type="evidence" value="ECO:0007669"/>
    <property type="project" value="UniProtKB-KW"/>
</dbReference>
<dbReference type="PANTHER" id="PTHR43320">
    <property type="entry name" value="SUGAR KINASE"/>
    <property type="match status" value="1"/>
</dbReference>
<keyword evidence="2" id="KW-0808">Transferase</keyword>
<accession>A0A542E1R6</accession>
<evidence type="ECO:0000313" key="6">
    <source>
        <dbReference type="Proteomes" id="UP000317893"/>
    </source>
</evidence>
<reference evidence="5 6" key="1">
    <citation type="submission" date="2019-06" db="EMBL/GenBank/DDBJ databases">
        <title>Sequencing the genomes of 1000 actinobacteria strains.</title>
        <authorList>
            <person name="Klenk H.-P."/>
        </authorList>
    </citation>
    <scope>NUCLEOTIDE SEQUENCE [LARGE SCALE GENOMIC DNA]</scope>
    <source>
        <strain evidence="5 6">DSM 18607</strain>
    </source>
</reference>
<name>A0A542E1R6_9MICO</name>
<dbReference type="InterPro" id="IPR029056">
    <property type="entry name" value="Ribokinase-like"/>
</dbReference>
<evidence type="ECO:0000256" key="1">
    <source>
        <dbReference type="ARBA" id="ARBA00010688"/>
    </source>
</evidence>
<protein>
    <submittedName>
        <fullName evidence="5">2-dehydro-3-deoxygluconokinase</fullName>
    </submittedName>
</protein>
<keyword evidence="3 5" id="KW-0418">Kinase</keyword>
<organism evidence="5 6">
    <name type="scientific">Lapillicoccus jejuensis</name>
    <dbReference type="NCBI Taxonomy" id="402171"/>
    <lineage>
        <taxon>Bacteria</taxon>
        <taxon>Bacillati</taxon>
        <taxon>Actinomycetota</taxon>
        <taxon>Actinomycetes</taxon>
        <taxon>Micrococcales</taxon>
        <taxon>Intrasporangiaceae</taxon>
        <taxon>Lapillicoccus</taxon>
    </lineage>
</organism>
<keyword evidence="6" id="KW-1185">Reference proteome</keyword>
<evidence type="ECO:0000256" key="2">
    <source>
        <dbReference type="ARBA" id="ARBA00022679"/>
    </source>
</evidence>
<dbReference type="PANTHER" id="PTHR43320:SF2">
    <property type="entry name" value="2-DEHYDRO-3-DEOXYGLUCONOKINASE_2-DEHYDRO-3-DEOXYGALACTONOKINASE"/>
    <property type="match status" value="1"/>
</dbReference>
<evidence type="ECO:0000256" key="3">
    <source>
        <dbReference type="ARBA" id="ARBA00022777"/>
    </source>
</evidence>